<dbReference type="GO" id="GO:0000287">
    <property type="term" value="F:magnesium ion binding"/>
    <property type="evidence" value="ECO:0007669"/>
    <property type="project" value="UniProtKB-UniRule"/>
</dbReference>
<evidence type="ECO:0000256" key="8">
    <source>
        <dbReference type="ARBA" id="ARBA00022842"/>
    </source>
</evidence>
<dbReference type="GO" id="GO:0045332">
    <property type="term" value="P:phospholipid translocation"/>
    <property type="evidence" value="ECO:0007669"/>
    <property type="project" value="TreeGrafter"/>
</dbReference>
<feature type="binding site" evidence="13">
    <location>
        <position position="18"/>
    </location>
    <ligand>
        <name>ATP</name>
        <dbReference type="ChEBI" id="CHEBI:30616"/>
    </ligand>
</feature>
<evidence type="ECO:0000313" key="18">
    <source>
        <dbReference type="EMBL" id="KAE8294438.1"/>
    </source>
</evidence>
<dbReference type="NCBIfam" id="TIGR01494">
    <property type="entry name" value="ATPase_P-type"/>
    <property type="match status" value="1"/>
</dbReference>
<dbReference type="PANTHER" id="PTHR24092">
    <property type="entry name" value="PROBABLE PHOSPHOLIPID-TRANSPORTING ATPASE"/>
    <property type="match status" value="1"/>
</dbReference>
<dbReference type="InterPro" id="IPR001757">
    <property type="entry name" value="P_typ_ATPase"/>
</dbReference>
<evidence type="ECO:0000256" key="12">
    <source>
        <dbReference type="ARBA" id="ARBA00034036"/>
    </source>
</evidence>
<evidence type="ECO:0000256" key="7">
    <source>
        <dbReference type="ARBA" id="ARBA00022840"/>
    </source>
</evidence>
<feature type="transmembrane region" description="Helical" evidence="15">
    <location>
        <begin position="461"/>
        <end position="482"/>
    </location>
</feature>
<name>A0A6G0ISD8_LARCR</name>
<feature type="compositionally biased region" description="Basic and acidic residues" evidence="16">
    <location>
        <begin position="712"/>
        <end position="721"/>
    </location>
</feature>
<evidence type="ECO:0000256" key="15">
    <source>
        <dbReference type="RuleBase" id="RU362033"/>
    </source>
</evidence>
<dbReference type="AlphaFoldDB" id="A0A6G0ISD8"/>
<dbReference type="Pfam" id="PF13246">
    <property type="entry name" value="Cation_ATPase"/>
    <property type="match status" value="1"/>
</dbReference>
<comment type="catalytic activity">
    <reaction evidence="12 15">
        <text>ATP + H2O + phospholipidSide 1 = ADP + phosphate + phospholipidSide 2.</text>
        <dbReference type="EC" id="7.6.2.1"/>
    </reaction>
</comment>
<feature type="binding site" evidence="13">
    <location>
        <position position="143"/>
    </location>
    <ligand>
        <name>ATP</name>
        <dbReference type="ChEBI" id="CHEBI:30616"/>
    </ligand>
</feature>
<evidence type="ECO:0000256" key="9">
    <source>
        <dbReference type="ARBA" id="ARBA00022967"/>
    </source>
</evidence>
<protein>
    <recommendedName>
        <fullName evidence="15">Phospholipid-transporting ATPase</fullName>
        <ecNumber evidence="15">7.6.2.1</ecNumber>
    </recommendedName>
</protein>
<dbReference type="Gene3D" id="3.40.50.1000">
    <property type="entry name" value="HAD superfamily/HAD-like"/>
    <property type="match status" value="1"/>
</dbReference>
<feature type="domain" description="P-type ATPase C-terminal" evidence="17">
    <location>
        <begin position="318"/>
        <end position="592"/>
    </location>
</feature>
<evidence type="ECO:0000256" key="10">
    <source>
        <dbReference type="ARBA" id="ARBA00022989"/>
    </source>
</evidence>
<dbReference type="FunFam" id="3.40.50.1000:FF:000023">
    <property type="entry name" value="Phospholipid-transporting ATPase"/>
    <property type="match status" value="1"/>
</dbReference>
<evidence type="ECO:0000256" key="4">
    <source>
        <dbReference type="ARBA" id="ARBA00022692"/>
    </source>
</evidence>
<keyword evidence="8 14" id="KW-0460">Magnesium</keyword>
<feature type="transmembrane region" description="Helical" evidence="15">
    <location>
        <begin position="430"/>
        <end position="454"/>
    </location>
</feature>
<dbReference type="Pfam" id="PF16212">
    <property type="entry name" value="PhoLip_ATPase_C"/>
    <property type="match status" value="1"/>
</dbReference>
<evidence type="ECO:0000256" key="3">
    <source>
        <dbReference type="ARBA" id="ARBA00008109"/>
    </source>
</evidence>
<dbReference type="InterPro" id="IPR023214">
    <property type="entry name" value="HAD_sf"/>
</dbReference>
<dbReference type="NCBIfam" id="TIGR01652">
    <property type="entry name" value="ATPase-Plipid"/>
    <property type="match status" value="1"/>
</dbReference>
<evidence type="ECO:0000256" key="6">
    <source>
        <dbReference type="ARBA" id="ARBA00022741"/>
    </source>
</evidence>
<feature type="binding site" evidence="14">
    <location>
        <position position="292"/>
    </location>
    <ligand>
        <name>Mg(2+)</name>
        <dbReference type="ChEBI" id="CHEBI:18420"/>
    </ligand>
</feature>
<proteinExistence type="inferred from homology"/>
<feature type="compositionally biased region" description="Basic and acidic residues" evidence="16">
    <location>
        <begin position="764"/>
        <end position="773"/>
    </location>
</feature>
<feature type="compositionally biased region" description="Low complexity" evidence="16">
    <location>
        <begin position="629"/>
        <end position="638"/>
    </location>
</feature>
<dbReference type="GO" id="GO:0005783">
    <property type="term" value="C:endoplasmic reticulum"/>
    <property type="evidence" value="ECO:0007669"/>
    <property type="project" value="UniProtKB-ARBA"/>
</dbReference>
<evidence type="ECO:0000256" key="1">
    <source>
        <dbReference type="ARBA" id="ARBA00001946"/>
    </source>
</evidence>
<keyword evidence="5 14" id="KW-0479">Metal-binding</keyword>
<evidence type="ECO:0000256" key="16">
    <source>
        <dbReference type="SAM" id="MobiDB-lite"/>
    </source>
</evidence>
<feature type="transmembrane region" description="Helical" evidence="15">
    <location>
        <begin position="382"/>
        <end position="402"/>
    </location>
</feature>
<dbReference type="Proteomes" id="UP000424527">
    <property type="component" value="Unassembled WGS sequence"/>
</dbReference>
<dbReference type="GO" id="GO:0140327">
    <property type="term" value="F:flippase activity"/>
    <property type="evidence" value="ECO:0007669"/>
    <property type="project" value="UniProtKB-ARBA"/>
</dbReference>
<feature type="binding site" evidence="13">
    <location>
        <position position="272"/>
    </location>
    <ligand>
        <name>ATP</name>
        <dbReference type="ChEBI" id="CHEBI:30616"/>
    </ligand>
</feature>
<feature type="region of interest" description="Disordered" evidence="16">
    <location>
        <begin position="692"/>
        <end position="721"/>
    </location>
</feature>
<dbReference type="InterPro" id="IPR006539">
    <property type="entry name" value="P-type_ATPase_IV"/>
</dbReference>
<evidence type="ECO:0000256" key="2">
    <source>
        <dbReference type="ARBA" id="ARBA00004141"/>
    </source>
</evidence>
<dbReference type="PANTHER" id="PTHR24092:SF81">
    <property type="entry name" value="PHOSPHOLIPID-TRANSPORTING ATPASE VA"/>
    <property type="match status" value="1"/>
</dbReference>
<gene>
    <name evidence="18" type="ORF">D5F01_LYC07391</name>
</gene>
<comment type="caution">
    <text evidence="18">The sequence shown here is derived from an EMBL/GenBank/DDBJ whole genome shotgun (WGS) entry which is preliminary data.</text>
</comment>
<feature type="region of interest" description="Disordered" evidence="16">
    <location>
        <begin position="625"/>
        <end position="680"/>
    </location>
</feature>
<organism evidence="18 19">
    <name type="scientific">Larimichthys crocea</name>
    <name type="common">Large yellow croaker</name>
    <name type="synonym">Pseudosciaena crocea</name>
    <dbReference type="NCBI Taxonomy" id="215358"/>
    <lineage>
        <taxon>Eukaryota</taxon>
        <taxon>Metazoa</taxon>
        <taxon>Chordata</taxon>
        <taxon>Craniata</taxon>
        <taxon>Vertebrata</taxon>
        <taxon>Euteleostomi</taxon>
        <taxon>Actinopterygii</taxon>
        <taxon>Neopterygii</taxon>
        <taxon>Teleostei</taxon>
        <taxon>Neoteleostei</taxon>
        <taxon>Acanthomorphata</taxon>
        <taxon>Eupercaria</taxon>
        <taxon>Sciaenidae</taxon>
        <taxon>Larimichthys</taxon>
    </lineage>
</organism>
<reference evidence="18 19" key="1">
    <citation type="submission" date="2019-07" db="EMBL/GenBank/DDBJ databases">
        <title>Chromosome genome assembly for large yellow croaker.</title>
        <authorList>
            <person name="Xiao S."/>
        </authorList>
    </citation>
    <scope>NUCLEOTIDE SEQUENCE [LARGE SCALE GENOMIC DNA]</scope>
    <source>
        <strain evidence="18">JMULYC20181020</strain>
        <tissue evidence="18">Muscle</tissue>
    </source>
</reference>
<evidence type="ECO:0000256" key="5">
    <source>
        <dbReference type="ARBA" id="ARBA00022723"/>
    </source>
</evidence>
<feature type="compositionally biased region" description="Polar residues" evidence="16">
    <location>
        <begin position="778"/>
        <end position="791"/>
    </location>
</feature>
<dbReference type="SUPFAM" id="SSF81665">
    <property type="entry name" value="Calcium ATPase, transmembrane domain M"/>
    <property type="match status" value="1"/>
</dbReference>
<keyword evidence="4 15" id="KW-0812">Transmembrane</keyword>
<feature type="transmembrane region" description="Helical" evidence="15">
    <location>
        <begin position="349"/>
        <end position="370"/>
    </location>
</feature>
<comment type="similarity">
    <text evidence="3 15">Belongs to the cation transport ATPase (P-type) (TC 3.A.3) family. Type IV subfamily.</text>
</comment>
<feature type="binding site" evidence="13">
    <location>
        <position position="296"/>
    </location>
    <ligand>
        <name>ATP</name>
        <dbReference type="ChEBI" id="CHEBI:30616"/>
    </ligand>
</feature>
<keyword evidence="6 13" id="KW-0547">Nucleotide-binding</keyword>
<feature type="compositionally biased region" description="Polar residues" evidence="16">
    <location>
        <begin position="647"/>
        <end position="667"/>
    </location>
</feature>
<keyword evidence="10 15" id="KW-1133">Transmembrane helix</keyword>
<dbReference type="InterPro" id="IPR023298">
    <property type="entry name" value="ATPase_P-typ_TM_dom_sf"/>
</dbReference>
<dbReference type="Gene3D" id="3.40.1110.10">
    <property type="entry name" value="Calcium-transporting ATPase, cytoplasmic domain N"/>
    <property type="match status" value="1"/>
</dbReference>
<feature type="binding site" evidence="13">
    <location>
        <position position="142"/>
    </location>
    <ligand>
        <name>ATP</name>
        <dbReference type="ChEBI" id="CHEBI:30616"/>
    </ligand>
</feature>
<keyword evidence="11 15" id="KW-0472">Membrane</keyword>
<dbReference type="EC" id="7.6.2.1" evidence="15"/>
<dbReference type="InterPro" id="IPR023299">
    <property type="entry name" value="ATPase_P-typ_cyto_dom_N"/>
</dbReference>
<keyword evidence="7 13" id="KW-0067">ATP-binding</keyword>
<comment type="subcellular location">
    <subcellularLocation>
        <location evidence="2 15">Membrane</location>
        <topology evidence="2 15">Multi-pass membrane protein</topology>
    </subcellularLocation>
</comment>
<dbReference type="InterPro" id="IPR032630">
    <property type="entry name" value="P_typ_ATPase_c"/>
</dbReference>
<feature type="binding site" evidence="13">
    <location>
        <position position="295"/>
    </location>
    <ligand>
        <name>ATP</name>
        <dbReference type="ChEBI" id="CHEBI:30616"/>
    </ligand>
</feature>
<dbReference type="SUPFAM" id="SSF81660">
    <property type="entry name" value="Metal cation-transporting ATPase, ATP-binding domain N"/>
    <property type="match status" value="1"/>
</dbReference>
<keyword evidence="9 15" id="KW-1278">Translocase</keyword>
<feature type="transmembrane region" description="Helical" evidence="15">
    <location>
        <begin position="518"/>
        <end position="541"/>
    </location>
</feature>
<evidence type="ECO:0000259" key="17">
    <source>
        <dbReference type="Pfam" id="PF16212"/>
    </source>
</evidence>
<feature type="binding site" evidence="13">
    <location>
        <position position="141"/>
    </location>
    <ligand>
        <name>ATP</name>
        <dbReference type="ChEBI" id="CHEBI:30616"/>
    </ligand>
</feature>
<feature type="region of interest" description="Disordered" evidence="16">
    <location>
        <begin position="764"/>
        <end position="791"/>
    </location>
</feature>
<dbReference type="GO" id="GO:0005524">
    <property type="term" value="F:ATP binding"/>
    <property type="evidence" value="ECO:0007669"/>
    <property type="project" value="UniProtKB-UniRule"/>
</dbReference>
<dbReference type="EMBL" id="REGW02000007">
    <property type="protein sequence ID" value="KAE8294438.1"/>
    <property type="molecule type" value="Genomic_DNA"/>
</dbReference>
<dbReference type="GO" id="GO:0016887">
    <property type="term" value="F:ATP hydrolysis activity"/>
    <property type="evidence" value="ECO:0007669"/>
    <property type="project" value="InterPro"/>
</dbReference>
<dbReference type="SUPFAM" id="SSF56784">
    <property type="entry name" value="HAD-like"/>
    <property type="match status" value="1"/>
</dbReference>
<keyword evidence="19" id="KW-1185">Reference proteome</keyword>
<dbReference type="InterPro" id="IPR036412">
    <property type="entry name" value="HAD-like_sf"/>
</dbReference>
<evidence type="ECO:0000256" key="14">
    <source>
        <dbReference type="PIRSR" id="PIRSR606539-3"/>
    </source>
</evidence>
<feature type="transmembrane region" description="Helical" evidence="15">
    <location>
        <begin position="562"/>
        <end position="582"/>
    </location>
</feature>
<dbReference type="GO" id="GO:0005886">
    <property type="term" value="C:plasma membrane"/>
    <property type="evidence" value="ECO:0007669"/>
    <property type="project" value="TreeGrafter"/>
</dbReference>
<evidence type="ECO:0000256" key="11">
    <source>
        <dbReference type="ARBA" id="ARBA00023136"/>
    </source>
</evidence>
<sequence>MSVVVRHPLTDQITVYTKGADSVIMDLIKPPDTGNSKGKRQKKIVNRTQNYLNLYAADGLRTLCIAKKILSKEQYACWLQHHLEAETAIQGREGLLFESALRLETNLQLLGATGIEDRLQDGVPETIASLRKAGLQIWVLTGDKQETAVNIAYACKLLDPEEEILTLNADSQEACALLLEESLHYIQAKFLCSSADQTAKAFHGHFAPFDIYPSSSPSSSSHAAPFMVHRLGLVIDGRTLAYALDKSLEDKFLAVARSCRSVLCCRSTPLQKSMVVKLVRNKLKVMTLAIGDGANDVSMIQVADVGVGISGQEGMQAVMASDFALPRFRYLQKLLLVHGHWCYSRLANMILYFFYKNAMFVALIFWYQFYCGFSGSAMIDQWYLIFFNLMFSAFPQLITGTLDKDVSAETLQQLPQLYVNGQNSEEYKPYMFWMNMIDAFYQSLICFFIPYFAYADSDVDLFTWGTPITTLALFTILVHLGIETKTWHTATSSCHRAPKYSPPTPHGLPLPQFYPQTWMNWLSIAFSIALFFTVALCYNASCPTCYSPSNPYWTMQRLLQDPLFYLLCVITPVAALLPRYFYRACQGTLFPSPVQVGRQLDKLPAETRRNILSLSRVKVGSPLSPKPPFLSLNKPSPKGCNKKDQRSFPSSKTSQGPVLQTDNQSRRSPLGPTDSEKGLSDIYTLVPSEIDTLPYTKDAPPLSEEPQPPSTKDSECPDKTLETSNLSLSSWITSTPLHTQTDSVQLNLPHNGDSQCVKYTRNSEERLQSDHTVHPAQRTEQVAEQSLHTTL</sequence>
<feature type="binding site" evidence="13">
    <location>
        <position position="266"/>
    </location>
    <ligand>
        <name>ATP</name>
        <dbReference type="ChEBI" id="CHEBI:30616"/>
    </ligand>
</feature>
<comment type="cofactor">
    <cofactor evidence="1 14">
        <name>Mg(2+)</name>
        <dbReference type="ChEBI" id="CHEBI:18420"/>
    </cofactor>
</comment>
<feature type="binding site" evidence="14">
    <location>
        <position position="296"/>
    </location>
    <ligand>
        <name>Mg(2+)</name>
        <dbReference type="ChEBI" id="CHEBI:18420"/>
    </ligand>
</feature>
<evidence type="ECO:0000313" key="19">
    <source>
        <dbReference type="Proteomes" id="UP000424527"/>
    </source>
</evidence>
<evidence type="ECO:0000256" key="13">
    <source>
        <dbReference type="PIRSR" id="PIRSR606539-2"/>
    </source>
</evidence>
<feature type="binding site" evidence="13">
    <location>
        <position position="61"/>
    </location>
    <ligand>
        <name>ATP</name>
        <dbReference type="ChEBI" id="CHEBI:30616"/>
    </ligand>
</feature>
<accession>A0A6G0ISD8</accession>